<sequence length="428" mass="48973">MRRVISVACIIIMAFMIVITLTVIKFNNIKEQYQNLDPNLDNYSIAEIIFLSFERLKISILDLSDGSNILSKKSIFDSKIEILNNNSLNTKSFFKDEDFYTSINKLIKQSAELDKILNSKGSIDEKRQSALMYMDTMRPTLLDLQESIYRIQINNFSQIKEIISDNSLDAEISSLLAIFLTCTLFILLWRHSARLKKTLKNKNIFISSIYHELASSIQKIQFATDVINDEANKKDIQKYLDIINFHANKITSQTLDVLEYSKIEMGNSFIQTEPFVLNQITTDAIHSFVKRNDNSLKVRISPKNALIRTDKKKVQSIINNLLDNSNKNSQNDIIHLHLRIFSGYLYIKVKDFGNGFDINKIGKFIQPFNQGAERDTKQGLGLGLTIIKSHIDLLKGSFKARSTIGEGTIFFVKIPVQIVHSKEDNQPV</sequence>
<evidence type="ECO:0000256" key="4">
    <source>
        <dbReference type="ARBA" id="ARBA00022679"/>
    </source>
</evidence>
<dbReference type="EC" id="2.7.13.3" evidence="2"/>
<accession>A0A068Z931</accession>
<dbReference type="InterPro" id="IPR004358">
    <property type="entry name" value="Sig_transdc_His_kin-like_C"/>
</dbReference>
<evidence type="ECO:0000256" key="6">
    <source>
        <dbReference type="ARBA" id="ARBA00023012"/>
    </source>
</evidence>
<dbReference type="SUPFAM" id="SSF47384">
    <property type="entry name" value="Homodimeric domain of signal transducing histidine kinase"/>
    <property type="match status" value="1"/>
</dbReference>
<evidence type="ECO:0000259" key="8">
    <source>
        <dbReference type="PROSITE" id="PS50109"/>
    </source>
</evidence>
<geneLocation type="plasmid" evidence="9 10">
    <name>pSsAf2.3-1</name>
</geneLocation>
<dbReference type="RefSeq" id="WP_040265189.1">
    <property type="nucleotide sequence ID" value="NZ_CP050856.1"/>
</dbReference>
<dbReference type="Gene3D" id="3.30.565.10">
    <property type="entry name" value="Histidine kinase-like ATPase, C-terminal domain"/>
    <property type="match status" value="1"/>
</dbReference>
<dbReference type="Pfam" id="PF02518">
    <property type="entry name" value="HATPase_c"/>
    <property type="match status" value="1"/>
</dbReference>
<evidence type="ECO:0000256" key="5">
    <source>
        <dbReference type="ARBA" id="ARBA00022777"/>
    </source>
</evidence>
<protein>
    <recommendedName>
        <fullName evidence="2">histidine kinase</fullName>
        <ecNumber evidence="2">2.7.13.3</ecNumber>
    </recommendedName>
</protein>
<organism evidence="9 10">
    <name type="scientific">Serratia symbiotica</name>
    <dbReference type="NCBI Taxonomy" id="138074"/>
    <lineage>
        <taxon>Bacteria</taxon>
        <taxon>Pseudomonadati</taxon>
        <taxon>Pseudomonadota</taxon>
        <taxon>Gammaproteobacteria</taxon>
        <taxon>Enterobacterales</taxon>
        <taxon>Yersiniaceae</taxon>
        <taxon>Serratia</taxon>
    </lineage>
</organism>
<keyword evidence="4" id="KW-0808">Transferase</keyword>
<dbReference type="Proteomes" id="UP000042738">
    <property type="component" value="Plasmid pSsAf2.3-1"/>
</dbReference>
<dbReference type="InterPro" id="IPR005467">
    <property type="entry name" value="His_kinase_dom"/>
</dbReference>
<gene>
    <name evidence="9" type="ORF">SYMBAF_16660</name>
</gene>
<dbReference type="AlphaFoldDB" id="A0A068Z931"/>
<feature type="transmembrane region" description="Helical" evidence="7">
    <location>
        <begin position="172"/>
        <end position="189"/>
    </location>
</feature>
<dbReference type="InterPro" id="IPR003594">
    <property type="entry name" value="HATPase_dom"/>
</dbReference>
<keyword evidence="6" id="KW-0902">Two-component regulatory system</keyword>
<keyword evidence="9" id="KW-0614">Plasmid</keyword>
<feature type="domain" description="Histidine kinase" evidence="8">
    <location>
        <begin position="208"/>
        <end position="418"/>
    </location>
</feature>
<dbReference type="PANTHER" id="PTHR43711:SF1">
    <property type="entry name" value="HISTIDINE KINASE 1"/>
    <property type="match status" value="1"/>
</dbReference>
<keyword evidence="7" id="KW-0472">Membrane</keyword>
<dbReference type="SUPFAM" id="SSF55874">
    <property type="entry name" value="ATPase domain of HSP90 chaperone/DNA topoisomerase II/histidine kinase"/>
    <property type="match status" value="1"/>
</dbReference>
<dbReference type="PRINTS" id="PR00344">
    <property type="entry name" value="BCTRLSENSOR"/>
</dbReference>
<evidence type="ECO:0000256" key="7">
    <source>
        <dbReference type="SAM" id="Phobius"/>
    </source>
</evidence>
<keyword evidence="5 9" id="KW-0418">Kinase</keyword>
<dbReference type="SMART" id="SM00387">
    <property type="entry name" value="HATPase_c"/>
    <property type="match status" value="1"/>
</dbReference>
<comment type="catalytic activity">
    <reaction evidence="1">
        <text>ATP + protein L-histidine = ADP + protein N-phospho-L-histidine.</text>
        <dbReference type="EC" id="2.7.13.3"/>
    </reaction>
</comment>
<dbReference type="PANTHER" id="PTHR43711">
    <property type="entry name" value="TWO-COMPONENT HISTIDINE KINASE"/>
    <property type="match status" value="1"/>
</dbReference>
<dbReference type="PROSITE" id="PS50109">
    <property type="entry name" value="HIS_KIN"/>
    <property type="match status" value="1"/>
</dbReference>
<evidence type="ECO:0000313" key="9">
    <source>
        <dbReference type="EMBL" id="QLH64459.1"/>
    </source>
</evidence>
<keyword evidence="3" id="KW-0597">Phosphoprotein</keyword>
<keyword evidence="7" id="KW-0812">Transmembrane</keyword>
<name>A0A068Z931_9GAMM</name>
<dbReference type="InterPro" id="IPR050736">
    <property type="entry name" value="Sensor_HK_Regulatory"/>
</dbReference>
<feature type="transmembrane region" description="Helical" evidence="7">
    <location>
        <begin position="7"/>
        <end position="26"/>
    </location>
</feature>
<dbReference type="STRING" id="138074.SYMBAF_210046"/>
<dbReference type="GeneID" id="93738108"/>
<dbReference type="InterPro" id="IPR036097">
    <property type="entry name" value="HisK_dim/P_sf"/>
</dbReference>
<reference evidence="9 10" key="1">
    <citation type="journal article" date="2014" name="Genome Announc.">
        <title>Whole-Genome Sequence of Serratia symbiotica Strain CWBI-2.3T, a Free-Living Symbiont of the Black Bean Aphid Aphis fabae.</title>
        <authorList>
            <person name="Foray V."/>
            <person name="Grigorescu A.S."/>
            <person name="Sabri A."/>
            <person name="Haubruge E."/>
            <person name="Lognay G."/>
            <person name="Francis F."/>
            <person name="Fauconnier M.L."/>
            <person name="Hance T."/>
            <person name="Thonart P."/>
        </authorList>
    </citation>
    <scope>NUCLEOTIDE SEQUENCE [LARGE SCALE GENOMIC DNA]</scope>
    <source>
        <strain evidence="9">CWBI-2.3</strain>
        <plasmid evidence="9 10">pSsAf2.3-1</plasmid>
    </source>
</reference>
<dbReference type="Gene3D" id="1.10.287.130">
    <property type="match status" value="1"/>
</dbReference>
<evidence type="ECO:0000256" key="2">
    <source>
        <dbReference type="ARBA" id="ARBA00012438"/>
    </source>
</evidence>
<keyword evidence="7" id="KW-1133">Transmembrane helix</keyword>
<proteinExistence type="predicted"/>
<evidence type="ECO:0000256" key="1">
    <source>
        <dbReference type="ARBA" id="ARBA00000085"/>
    </source>
</evidence>
<dbReference type="InterPro" id="IPR036890">
    <property type="entry name" value="HATPase_C_sf"/>
</dbReference>
<dbReference type="GO" id="GO:0000155">
    <property type="term" value="F:phosphorelay sensor kinase activity"/>
    <property type="evidence" value="ECO:0007669"/>
    <property type="project" value="InterPro"/>
</dbReference>
<evidence type="ECO:0000256" key="3">
    <source>
        <dbReference type="ARBA" id="ARBA00022553"/>
    </source>
</evidence>
<dbReference type="EMBL" id="CP050856">
    <property type="protein sequence ID" value="QLH64459.1"/>
    <property type="molecule type" value="Genomic_DNA"/>
</dbReference>
<evidence type="ECO:0000313" key="10">
    <source>
        <dbReference type="Proteomes" id="UP000042738"/>
    </source>
</evidence>